<comment type="caution">
    <text evidence="6">The sequence shown here is derived from an EMBL/GenBank/DDBJ whole genome shotgun (WGS) entry which is preliminary data.</text>
</comment>
<proteinExistence type="predicted"/>
<evidence type="ECO:0000313" key="6">
    <source>
        <dbReference type="EMBL" id="GAA1792587.1"/>
    </source>
</evidence>
<dbReference type="RefSeq" id="WP_344127326.1">
    <property type="nucleotide sequence ID" value="NZ_BAAALT010000033.1"/>
</dbReference>
<dbReference type="InterPro" id="IPR023772">
    <property type="entry name" value="DNA-bd_HTH_TetR-type_CS"/>
</dbReference>
<reference evidence="7" key="1">
    <citation type="journal article" date="2019" name="Int. J. Syst. Evol. Microbiol.">
        <title>The Global Catalogue of Microorganisms (GCM) 10K type strain sequencing project: providing services to taxonomists for standard genome sequencing and annotation.</title>
        <authorList>
            <consortium name="The Broad Institute Genomics Platform"/>
            <consortium name="The Broad Institute Genome Sequencing Center for Infectious Disease"/>
            <person name="Wu L."/>
            <person name="Ma J."/>
        </authorList>
    </citation>
    <scope>NUCLEOTIDE SEQUENCE [LARGE SCALE GENOMIC DNA]</scope>
    <source>
        <strain evidence="7">JCM 13250</strain>
    </source>
</reference>
<evidence type="ECO:0000256" key="4">
    <source>
        <dbReference type="PROSITE-ProRule" id="PRU00335"/>
    </source>
</evidence>
<feature type="domain" description="HTH tetR-type" evidence="5">
    <location>
        <begin position="13"/>
        <end position="73"/>
    </location>
</feature>
<evidence type="ECO:0000256" key="2">
    <source>
        <dbReference type="ARBA" id="ARBA00023125"/>
    </source>
</evidence>
<sequence length="193" mass="21470">METVPTLRDRKKAATSEALHQAAMRLVLEHGLEHVTVEAIAEAANVSRRTFSNYFANKEDALLYGYRRSVSQLLGALRARPVDERAWPALRASGPAMYEAMVTVDPEGITRWRMIRKHPTLLAAQMALHAQFEADLAAELATRTDDPFAARLMAASFLTCARVAVQYWLEHPESDTLARHLDRALALVGADFA</sequence>
<dbReference type="PROSITE" id="PS50977">
    <property type="entry name" value="HTH_TETR_2"/>
    <property type="match status" value="1"/>
</dbReference>
<gene>
    <name evidence="6" type="ORF">GCM10009682_13120</name>
</gene>
<accession>A0ABP4XTJ7</accession>
<evidence type="ECO:0000313" key="7">
    <source>
        <dbReference type="Proteomes" id="UP001500218"/>
    </source>
</evidence>
<dbReference type="Proteomes" id="UP001500218">
    <property type="component" value="Unassembled WGS sequence"/>
</dbReference>
<dbReference type="InterPro" id="IPR041347">
    <property type="entry name" value="MftR_C"/>
</dbReference>
<dbReference type="InterPro" id="IPR001647">
    <property type="entry name" value="HTH_TetR"/>
</dbReference>
<keyword evidence="3" id="KW-0804">Transcription</keyword>
<dbReference type="EMBL" id="BAAALT010000033">
    <property type="protein sequence ID" value="GAA1792587.1"/>
    <property type="molecule type" value="Genomic_DNA"/>
</dbReference>
<dbReference type="Pfam" id="PF00440">
    <property type="entry name" value="TetR_N"/>
    <property type="match status" value="1"/>
</dbReference>
<protein>
    <submittedName>
        <fullName evidence="6">TetR/AcrR family transcriptional regulator</fullName>
    </submittedName>
</protein>
<dbReference type="Pfam" id="PF17754">
    <property type="entry name" value="TetR_C_14"/>
    <property type="match status" value="1"/>
</dbReference>
<name>A0ABP4XTJ7_9ACTN</name>
<feature type="DNA-binding region" description="H-T-H motif" evidence="4">
    <location>
        <begin position="36"/>
        <end position="55"/>
    </location>
</feature>
<dbReference type="SUPFAM" id="SSF46689">
    <property type="entry name" value="Homeodomain-like"/>
    <property type="match status" value="1"/>
</dbReference>
<evidence type="ECO:0000256" key="3">
    <source>
        <dbReference type="ARBA" id="ARBA00023163"/>
    </source>
</evidence>
<dbReference type="PANTHER" id="PTHR30055:SF238">
    <property type="entry name" value="MYCOFACTOCIN BIOSYNTHESIS TRANSCRIPTIONAL REGULATOR MFTR-RELATED"/>
    <property type="match status" value="1"/>
</dbReference>
<dbReference type="Gene3D" id="1.10.357.10">
    <property type="entry name" value="Tetracycline Repressor, domain 2"/>
    <property type="match status" value="1"/>
</dbReference>
<dbReference type="PRINTS" id="PR00455">
    <property type="entry name" value="HTHTETR"/>
</dbReference>
<organism evidence="6 7">
    <name type="scientific">Luedemannella flava</name>
    <dbReference type="NCBI Taxonomy" id="349316"/>
    <lineage>
        <taxon>Bacteria</taxon>
        <taxon>Bacillati</taxon>
        <taxon>Actinomycetota</taxon>
        <taxon>Actinomycetes</taxon>
        <taxon>Micromonosporales</taxon>
        <taxon>Micromonosporaceae</taxon>
        <taxon>Luedemannella</taxon>
    </lineage>
</organism>
<dbReference type="Gene3D" id="1.10.10.60">
    <property type="entry name" value="Homeodomain-like"/>
    <property type="match status" value="1"/>
</dbReference>
<keyword evidence="1" id="KW-0805">Transcription regulation</keyword>
<keyword evidence="7" id="KW-1185">Reference proteome</keyword>
<dbReference type="InterPro" id="IPR009057">
    <property type="entry name" value="Homeodomain-like_sf"/>
</dbReference>
<keyword evidence="2 4" id="KW-0238">DNA-binding</keyword>
<evidence type="ECO:0000259" key="5">
    <source>
        <dbReference type="PROSITE" id="PS50977"/>
    </source>
</evidence>
<dbReference type="InterPro" id="IPR050109">
    <property type="entry name" value="HTH-type_TetR-like_transc_reg"/>
</dbReference>
<dbReference type="PROSITE" id="PS01081">
    <property type="entry name" value="HTH_TETR_1"/>
    <property type="match status" value="1"/>
</dbReference>
<dbReference type="PANTHER" id="PTHR30055">
    <property type="entry name" value="HTH-TYPE TRANSCRIPTIONAL REGULATOR RUTR"/>
    <property type="match status" value="1"/>
</dbReference>
<evidence type="ECO:0000256" key="1">
    <source>
        <dbReference type="ARBA" id="ARBA00023015"/>
    </source>
</evidence>